<evidence type="ECO:0000259" key="3">
    <source>
        <dbReference type="Pfam" id="PF13828"/>
    </source>
</evidence>
<feature type="compositionally biased region" description="Low complexity" evidence="1">
    <location>
        <begin position="1"/>
        <end position="20"/>
    </location>
</feature>
<reference evidence="4 5" key="1">
    <citation type="submission" date="2019-06" db="EMBL/GenBank/DDBJ databases">
        <title>Sequencing the genomes of 1000 actinobacteria strains.</title>
        <authorList>
            <person name="Klenk H.-P."/>
        </authorList>
    </citation>
    <scope>NUCLEOTIDE SEQUENCE [LARGE SCALE GENOMIC DNA]</scope>
    <source>
        <strain evidence="4 5">DSM 18031</strain>
    </source>
</reference>
<gene>
    <name evidence="4" type="ORF">FB466_0521</name>
</gene>
<dbReference type="AlphaFoldDB" id="A0A543I563"/>
<protein>
    <submittedName>
        <fullName evidence="4">Uncharacterized protein DUF4190</fullName>
    </submittedName>
</protein>
<sequence length="270" mass="28384">MEPAPSSRSAAAGRTSAHATPTDRSTPSAGSADRPASDRGTTGRGTTASGSNVTGKAPTRGTVGGSATAPSGLSGGSSDTDHLQPTGTTPVPLPNERPSNVVPFKTNDGSRFGRQQHLIEVDSPSEPSEPRPFGVRPDSPFGHPPDEDENEASGLQHKPNIRPDFSSIPSFSPALGLQDQPLVEETYDPREWEDSYIGIQGQEPPYSIWAIVAIICCMNILGVVFGFIAKSKISQTGERGWNLAHYATIIGAICTGLTVVGLLLYVLVLR</sequence>
<organism evidence="4 5">
    <name type="scientific">Klugiella xanthotipulae</name>
    <dbReference type="NCBI Taxonomy" id="244735"/>
    <lineage>
        <taxon>Bacteria</taxon>
        <taxon>Bacillati</taxon>
        <taxon>Actinomycetota</taxon>
        <taxon>Actinomycetes</taxon>
        <taxon>Micrococcales</taxon>
        <taxon>Microbacteriaceae</taxon>
        <taxon>Klugiella</taxon>
    </lineage>
</organism>
<evidence type="ECO:0000313" key="4">
    <source>
        <dbReference type="EMBL" id="TQM65709.1"/>
    </source>
</evidence>
<feature type="transmembrane region" description="Helical" evidence="2">
    <location>
        <begin position="206"/>
        <end position="229"/>
    </location>
</feature>
<name>A0A543I563_9MICO</name>
<dbReference type="EMBL" id="VFPN01000001">
    <property type="protein sequence ID" value="TQM65709.1"/>
    <property type="molecule type" value="Genomic_DNA"/>
</dbReference>
<dbReference type="Pfam" id="PF13828">
    <property type="entry name" value="DUF4190"/>
    <property type="match status" value="1"/>
</dbReference>
<dbReference type="InterPro" id="IPR025241">
    <property type="entry name" value="DUF4190"/>
</dbReference>
<keyword evidence="2" id="KW-1133">Transmembrane helix</keyword>
<dbReference type="Proteomes" id="UP000318331">
    <property type="component" value="Unassembled WGS sequence"/>
</dbReference>
<feature type="region of interest" description="Disordered" evidence="1">
    <location>
        <begin position="1"/>
        <end position="163"/>
    </location>
</feature>
<accession>A0A543I563</accession>
<proteinExistence type="predicted"/>
<evidence type="ECO:0000256" key="1">
    <source>
        <dbReference type="SAM" id="MobiDB-lite"/>
    </source>
</evidence>
<keyword evidence="5" id="KW-1185">Reference proteome</keyword>
<feature type="domain" description="DUF4190" evidence="3">
    <location>
        <begin position="207"/>
        <end position="260"/>
    </location>
</feature>
<feature type="transmembrane region" description="Helical" evidence="2">
    <location>
        <begin position="241"/>
        <end position="268"/>
    </location>
</feature>
<evidence type="ECO:0000256" key="2">
    <source>
        <dbReference type="SAM" id="Phobius"/>
    </source>
</evidence>
<comment type="caution">
    <text evidence="4">The sequence shown here is derived from an EMBL/GenBank/DDBJ whole genome shotgun (WGS) entry which is preliminary data.</text>
</comment>
<keyword evidence="2" id="KW-0812">Transmembrane</keyword>
<evidence type="ECO:0000313" key="5">
    <source>
        <dbReference type="Proteomes" id="UP000318331"/>
    </source>
</evidence>
<keyword evidence="2" id="KW-0472">Membrane</keyword>